<feature type="domain" description="MurNAc-LAA" evidence="4">
    <location>
        <begin position="257"/>
        <end position="412"/>
    </location>
</feature>
<dbReference type="EMBL" id="CP084930">
    <property type="protein sequence ID" value="USI71377.1"/>
    <property type="molecule type" value="Genomic_DNA"/>
</dbReference>
<evidence type="ECO:0000256" key="2">
    <source>
        <dbReference type="ARBA" id="ARBA00011901"/>
    </source>
</evidence>
<dbReference type="PANTHER" id="PTHR30404">
    <property type="entry name" value="N-ACETYLMURAMOYL-L-ALANINE AMIDASE"/>
    <property type="match status" value="1"/>
</dbReference>
<dbReference type="InterPro" id="IPR050695">
    <property type="entry name" value="N-acetylmuramoyl_amidase_3"/>
</dbReference>
<reference evidence="5" key="1">
    <citation type="journal article" date="2022" name="Toxins">
        <title>Genomic Analysis of Sphingopyxis sp. USTB-05 for Biodegrading Cyanobacterial Hepatotoxins.</title>
        <authorList>
            <person name="Liu C."/>
            <person name="Xu Q."/>
            <person name="Zhao Z."/>
            <person name="Zhang H."/>
            <person name="Liu X."/>
            <person name="Yin C."/>
            <person name="Liu Y."/>
            <person name="Yan H."/>
        </authorList>
    </citation>
    <scope>NUCLEOTIDE SEQUENCE</scope>
    <source>
        <strain evidence="5">NBD5</strain>
    </source>
</reference>
<evidence type="ECO:0000256" key="1">
    <source>
        <dbReference type="ARBA" id="ARBA00001561"/>
    </source>
</evidence>
<sequence>MSSSALFAAVWSRIRAGLSLGPLALLALATPAAAARITALRIADDGVLRIQFDEAVQGARAFVLAAPCRLAVDLGGITGAVPRAQGGPVVQTRIGTPRPGTTRLVFDLTGPAIVRQARLDPDGRTLTLRLAAVTTREFGAEARAGIRSYGEPMALLGADSAAARAAPGGGVTVPLDPPIPYPLALPRVEGRRAKPLVVIDAGHGGHDPGSIAADGRQEKDAALGIARAIRDELLAGGQVRVALTRSDDRFLTLGERPAIARRLGADLFISVHADSAPGSGARGATVYTLSEVASDRVAARLAAKENRADILHGVDLGSQSSDVSSILIDLTQRETMNSSSRFADLLQRELTGQGVEFKTSYHRFAGLAVLKAPDVPAVLLETGYMSSPEDLDRLFSRGYRHDIARGVSRAIEAHFARRLGHDDLAARE</sequence>
<gene>
    <name evidence="5" type="ORF">LHA26_08455</name>
</gene>
<dbReference type="InterPro" id="IPR002508">
    <property type="entry name" value="MurNAc-LAA_cat"/>
</dbReference>
<keyword evidence="6" id="KW-1185">Reference proteome</keyword>
<dbReference type="Proteomes" id="UP001056937">
    <property type="component" value="Chromosome 1"/>
</dbReference>
<dbReference type="PANTHER" id="PTHR30404:SF0">
    <property type="entry name" value="N-ACETYLMURAMOYL-L-ALANINE AMIDASE AMIC"/>
    <property type="match status" value="1"/>
</dbReference>
<comment type="catalytic activity">
    <reaction evidence="1">
        <text>Hydrolyzes the link between N-acetylmuramoyl residues and L-amino acid residues in certain cell-wall glycopeptides.</text>
        <dbReference type="EC" id="3.5.1.28"/>
    </reaction>
</comment>
<keyword evidence="3" id="KW-0378">Hydrolase</keyword>
<dbReference type="EC" id="3.5.1.28" evidence="2"/>
<evidence type="ECO:0000313" key="6">
    <source>
        <dbReference type="Proteomes" id="UP001056937"/>
    </source>
</evidence>
<dbReference type="Pfam" id="PF01520">
    <property type="entry name" value="Amidase_3"/>
    <property type="match status" value="1"/>
</dbReference>
<dbReference type="Gene3D" id="3.40.630.40">
    <property type="entry name" value="Zn-dependent exopeptidases"/>
    <property type="match status" value="1"/>
</dbReference>
<organism evidence="5 6">
    <name type="scientific">Sphingomonas morindae</name>
    <dbReference type="NCBI Taxonomy" id="1541170"/>
    <lineage>
        <taxon>Bacteria</taxon>
        <taxon>Pseudomonadati</taxon>
        <taxon>Pseudomonadota</taxon>
        <taxon>Alphaproteobacteria</taxon>
        <taxon>Sphingomonadales</taxon>
        <taxon>Sphingomonadaceae</taxon>
        <taxon>Sphingomonas</taxon>
    </lineage>
</organism>
<dbReference type="Gene3D" id="2.60.40.3500">
    <property type="match status" value="1"/>
</dbReference>
<evidence type="ECO:0000259" key="4">
    <source>
        <dbReference type="SMART" id="SM00646"/>
    </source>
</evidence>
<dbReference type="SMART" id="SM00646">
    <property type="entry name" value="Ami_3"/>
    <property type="match status" value="1"/>
</dbReference>
<evidence type="ECO:0000256" key="3">
    <source>
        <dbReference type="ARBA" id="ARBA00022801"/>
    </source>
</evidence>
<evidence type="ECO:0000313" key="5">
    <source>
        <dbReference type="EMBL" id="USI71377.1"/>
    </source>
</evidence>
<dbReference type="SUPFAM" id="SSF53187">
    <property type="entry name" value="Zn-dependent exopeptidases"/>
    <property type="match status" value="1"/>
</dbReference>
<protein>
    <recommendedName>
        <fullName evidence="2">N-acetylmuramoyl-L-alanine amidase</fullName>
        <ecNumber evidence="2">3.5.1.28</ecNumber>
    </recommendedName>
</protein>
<proteinExistence type="predicted"/>
<name>A0ABY4X376_9SPHN</name>
<accession>A0ABY4X376</accession>
<dbReference type="CDD" id="cd02696">
    <property type="entry name" value="MurNAc-LAA"/>
    <property type="match status" value="1"/>
</dbReference>
<dbReference type="RefSeq" id="WP_252165190.1">
    <property type="nucleotide sequence ID" value="NZ_CP084930.1"/>
</dbReference>